<dbReference type="Proteomes" id="UP000050975">
    <property type="component" value="Unassembled WGS sequence"/>
</dbReference>
<dbReference type="CDD" id="cd02888">
    <property type="entry name" value="RNR_II_dimer"/>
    <property type="match status" value="1"/>
</dbReference>
<dbReference type="GO" id="GO:0009263">
    <property type="term" value="P:deoxyribonucleotide biosynthetic process"/>
    <property type="evidence" value="ECO:0007669"/>
    <property type="project" value="UniProtKB-KW"/>
</dbReference>
<evidence type="ECO:0000259" key="15">
    <source>
        <dbReference type="Pfam" id="PF02867"/>
    </source>
</evidence>
<evidence type="ECO:0000256" key="2">
    <source>
        <dbReference type="ARBA" id="ARBA00007405"/>
    </source>
</evidence>
<comment type="catalytic activity">
    <reaction evidence="12 13">
        <text>a 2'-deoxyribonucleoside 5'-diphosphate + [thioredoxin]-disulfide + H2O = a ribonucleoside 5'-diphosphate + [thioredoxin]-dithiol</text>
        <dbReference type="Rhea" id="RHEA:23252"/>
        <dbReference type="Rhea" id="RHEA-COMP:10698"/>
        <dbReference type="Rhea" id="RHEA-COMP:10700"/>
        <dbReference type="ChEBI" id="CHEBI:15377"/>
        <dbReference type="ChEBI" id="CHEBI:29950"/>
        <dbReference type="ChEBI" id="CHEBI:50058"/>
        <dbReference type="ChEBI" id="CHEBI:57930"/>
        <dbReference type="ChEBI" id="CHEBI:73316"/>
        <dbReference type="EC" id="1.17.4.1"/>
    </reaction>
</comment>
<dbReference type="SUPFAM" id="SSF48168">
    <property type="entry name" value="R1 subunit of ribonucleotide reductase, N-terminal domain"/>
    <property type="match status" value="1"/>
</dbReference>
<dbReference type="Pfam" id="PF12637">
    <property type="entry name" value="TSCPD"/>
    <property type="match status" value="1"/>
</dbReference>
<evidence type="ECO:0000259" key="16">
    <source>
        <dbReference type="Pfam" id="PF12637"/>
    </source>
</evidence>
<dbReference type="InterPro" id="IPR024434">
    <property type="entry name" value="TSCPD_dom"/>
</dbReference>
<dbReference type="GO" id="GO:0031419">
    <property type="term" value="F:cobalamin binding"/>
    <property type="evidence" value="ECO:0007669"/>
    <property type="project" value="UniProtKB-KW"/>
</dbReference>
<evidence type="ECO:0000256" key="11">
    <source>
        <dbReference type="ARBA" id="ARBA00025437"/>
    </source>
</evidence>
<evidence type="ECO:0000256" key="1">
    <source>
        <dbReference type="ARBA" id="ARBA00001922"/>
    </source>
</evidence>
<dbReference type="GO" id="GO:0005524">
    <property type="term" value="F:ATP binding"/>
    <property type="evidence" value="ECO:0007669"/>
    <property type="project" value="UniProtKB-KW"/>
</dbReference>
<dbReference type="FunFam" id="3.20.70.20:FF:000018">
    <property type="entry name" value="Vitamin B12-dependent ribonucleotide reductase"/>
    <property type="match status" value="1"/>
</dbReference>
<dbReference type="UniPathway" id="UPA00326"/>
<accession>A0A0S8K3Q1</accession>
<dbReference type="GO" id="GO:0004748">
    <property type="term" value="F:ribonucleoside-diphosphate reductase activity, thioredoxin disulfide as acceptor"/>
    <property type="evidence" value="ECO:0007669"/>
    <property type="project" value="UniProtKB-EC"/>
</dbReference>
<dbReference type="PRINTS" id="PR01183">
    <property type="entry name" value="RIBORDTASEM1"/>
</dbReference>
<dbReference type="Gene3D" id="3.20.70.20">
    <property type="match status" value="1"/>
</dbReference>
<organism evidence="17 18">
    <name type="scientific">candidate division WOR_3 bacterium SM1_77</name>
    <dbReference type="NCBI Taxonomy" id="1703778"/>
    <lineage>
        <taxon>Bacteria</taxon>
        <taxon>Bacteria division WOR-3</taxon>
    </lineage>
</organism>
<evidence type="ECO:0000256" key="13">
    <source>
        <dbReference type="RuleBase" id="RU364064"/>
    </source>
</evidence>
<evidence type="ECO:0000259" key="14">
    <source>
        <dbReference type="Pfam" id="PF00317"/>
    </source>
</evidence>
<keyword evidence="6" id="KW-0067">ATP-binding</keyword>
<evidence type="ECO:0000256" key="9">
    <source>
        <dbReference type="ARBA" id="ARBA00023157"/>
    </source>
</evidence>
<dbReference type="GO" id="GO:0071897">
    <property type="term" value="P:DNA biosynthetic process"/>
    <property type="evidence" value="ECO:0007669"/>
    <property type="project" value="UniProtKB-KW"/>
</dbReference>
<dbReference type="NCBIfam" id="TIGR02504">
    <property type="entry name" value="NrdJ_Z"/>
    <property type="match status" value="1"/>
</dbReference>
<reference evidence="17 18" key="1">
    <citation type="journal article" date="2015" name="Microbiome">
        <title>Genomic resolution of linkages in carbon, nitrogen, and sulfur cycling among widespread estuary sediment bacteria.</title>
        <authorList>
            <person name="Baker B.J."/>
            <person name="Lazar C.S."/>
            <person name="Teske A.P."/>
            <person name="Dick G.J."/>
        </authorList>
    </citation>
    <scope>NUCLEOTIDE SEQUENCE [LARGE SCALE GENOMIC DNA]</scope>
    <source>
        <strain evidence="17">SM1_77</strain>
    </source>
</reference>
<keyword evidence="3 13" id="KW-0846">Cobalamin</keyword>
<comment type="similarity">
    <text evidence="2 13">Belongs to the ribonucleoside diphosphate reductase class-2 family.</text>
</comment>
<dbReference type="PANTHER" id="PTHR43371">
    <property type="entry name" value="VITAMIN B12-DEPENDENT RIBONUCLEOTIDE REDUCTASE"/>
    <property type="match status" value="1"/>
</dbReference>
<keyword evidence="9" id="KW-1015">Disulfide bond</keyword>
<gene>
    <name evidence="17" type="ORF">AMJ74_00525</name>
</gene>
<sequence>MPLTEKDVKLELSNNALTVLKKRYLKKDDKGNPVEKPEDMFRRVAKNIAEADRLYDKSAPLEQIEQKFYNLMTSLSFMPNSPTLMNAGRELQQLSACFVLPVDDSIESIFDAVKFTALIHKSGGGTGFSFSRLRPRNDVVKTTKGISSGPVSFMTIFDKATETIVQGGTRRGANMGILDVHHPDIIDFIKSKSEQNLLNNFNISVAVTDDFMTAVETDSDYELINPRTEKIVGTLRAREGFDLIAELAWKHGDPGVVFIDALNRYNPTPSLGRIESTNPCGEQPLLPFEACNLGSINLKNVAKDRQIDWDRLRETVHSAIHFLDNVVDMSVFPLEQIEFMVHGNRKIGLGVMGFADLLILLGIPYNSDRARDTARQIMKFVQEEANKKSLDLGEKRGPFPNWDKSVYVKSGLKYRNATRTTIAPTGTISIISGCSSGIEPLFAVSFVRNVLDNKQLPETNPLFLDVAVKEGFYSDDLIREIAKRGSVHDVKGVPESIKNLFITAHDISAMDHVHMQAAFQEYTDNAVSKTVNFPHDAAVEDVKEVYFEAHRLHCKGITVYRDGSRDLQVLTTGKSQMTKTLKIAPRQRPTVTYGYTEKVETGCGNLYVTINADEYGPCELFASMGKAGGCAASQLDGQARLISMALRSNVDPHSIVKQLKGMRCPSPSMLPKKGGKVLSCSDALARVLERYLKYYKNHQNEMAESKSHGLVTIEDDDEQPQGMGRTKNIAGICPECGGILEHESGCVVCHSCGFSKC</sequence>
<evidence type="ECO:0000256" key="12">
    <source>
        <dbReference type="ARBA" id="ARBA00047754"/>
    </source>
</evidence>
<evidence type="ECO:0000256" key="8">
    <source>
        <dbReference type="ARBA" id="ARBA00023116"/>
    </source>
</evidence>
<dbReference type="EMBL" id="LJVE01000004">
    <property type="protein sequence ID" value="KPL15835.1"/>
    <property type="molecule type" value="Genomic_DNA"/>
</dbReference>
<dbReference type="AlphaFoldDB" id="A0A0S8K3Q1"/>
<comment type="cofactor">
    <cofactor evidence="1 13">
        <name>adenosylcob(III)alamin</name>
        <dbReference type="ChEBI" id="CHEBI:18408"/>
    </cofactor>
</comment>
<feature type="domain" description="Ribonucleotide reductase large subunit N-terminal" evidence="14">
    <location>
        <begin position="11"/>
        <end position="91"/>
    </location>
</feature>
<dbReference type="InterPro" id="IPR008926">
    <property type="entry name" value="RNR_R1-su_N"/>
</dbReference>
<evidence type="ECO:0000313" key="18">
    <source>
        <dbReference type="Proteomes" id="UP000050975"/>
    </source>
</evidence>
<proteinExistence type="inferred from homology"/>
<dbReference type="NCBIfam" id="NF006417">
    <property type="entry name" value="PRK08665.1"/>
    <property type="match status" value="1"/>
</dbReference>
<dbReference type="InterPro" id="IPR050862">
    <property type="entry name" value="RdRp_reductase_class-2"/>
</dbReference>
<dbReference type="SUPFAM" id="SSF51998">
    <property type="entry name" value="PFL-like glycyl radical enzymes"/>
    <property type="match status" value="1"/>
</dbReference>
<keyword evidence="4 13" id="KW-0237">DNA synthesis</keyword>
<protein>
    <recommendedName>
        <fullName evidence="13">Vitamin B12-dependent ribonucleotide reductase</fullName>
        <ecNumber evidence="13">1.17.4.1</ecNumber>
    </recommendedName>
</protein>
<evidence type="ECO:0000256" key="3">
    <source>
        <dbReference type="ARBA" id="ARBA00022628"/>
    </source>
</evidence>
<comment type="caution">
    <text evidence="17">The sequence shown here is derived from an EMBL/GenBank/DDBJ whole genome shotgun (WGS) entry which is preliminary data.</text>
</comment>
<evidence type="ECO:0000256" key="4">
    <source>
        <dbReference type="ARBA" id="ARBA00022634"/>
    </source>
</evidence>
<keyword evidence="5 13" id="KW-0547">Nucleotide-binding</keyword>
<dbReference type="PATRIC" id="fig|1703778.3.peg.193"/>
<evidence type="ECO:0000313" key="17">
    <source>
        <dbReference type="EMBL" id="KPL15835.1"/>
    </source>
</evidence>
<dbReference type="EC" id="1.17.4.1" evidence="13"/>
<dbReference type="PANTHER" id="PTHR43371:SF1">
    <property type="entry name" value="RIBONUCLEOSIDE-DIPHOSPHATE REDUCTASE"/>
    <property type="match status" value="1"/>
</dbReference>
<comment type="function">
    <text evidence="11 13">Catalyzes the reduction of ribonucleotides to deoxyribonucleotides. May function to provide a pool of deoxyribonucleotide precursors for DNA repair during oxygen limitation and/or for immediate growth after restoration of oxygen.</text>
</comment>
<dbReference type="Pfam" id="PF00317">
    <property type="entry name" value="Ribonuc_red_lgN"/>
    <property type="match status" value="1"/>
</dbReference>
<evidence type="ECO:0000256" key="6">
    <source>
        <dbReference type="ARBA" id="ARBA00022840"/>
    </source>
</evidence>
<keyword evidence="8" id="KW-0215">Deoxyribonucleotide synthesis</keyword>
<evidence type="ECO:0000256" key="10">
    <source>
        <dbReference type="ARBA" id="ARBA00023285"/>
    </source>
</evidence>
<dbReference type="InterPro" id="IPR013344">
    <property type="entry name" value="RNR_NrdJ/NrdZ"/>
</dbReference>
<keyword evidence="7 13" id="KW-0560">Oxidoreductase</keyword>
<evidence type="ECO:0000256" key="5">
    <source>
        <dbReference type="ARBA" id="ARBA00022741"/>
    </source>
</evidence>
<feature type="domain" description="TSCPD" evidence="16">
    <location>
        <begin position="586"/>
        <end position="692"/>
    </location>
</feature>
<keyword evidence="10 13" id="KW-0170">Cobalt</keyword>
<evidence type="ECO:0000256" key="7">
    <source>
        <dbReference type="ARBA" id="ARBA00023002"/>
    </source>
</evidence>
<dbReference type="InterPro" id="IPR000788">
    <property type="entry name" value="RNR_lg_C"/>
</dbReference>
<feature type="domain" description="Ribonucleotide reductase large subunit C-terminal" evidence="15">
    <location>
        <begin position="95"/>
        <end position="560"/>
    </location>
</feature>
<dbReference type="Pfam" id="PF02867">
    <property type="entry name" value="Ribonuc_red_lgC"/>
    <property type="match status" value="1"/>
</dbReference>
<name>A0A0S8K3Q1_UNCW3</name>
<dbReference type="InterPro" id="IPR013509">
    <property type="entry name" value="RNR_lsu_N"/>
</dbReference>